<protein>
    <submittedName>
        <fullName evidence="2">Uncharacterized protein</fullName>
    </submittedName>
</protein>
<evidence type="ECO:0000256" key="1">
    <source>
        <dbReference type="SAM" id="Phobius"/>
    </source>
</evidence>
<keyword evidence="1" id="KW-0812">Transmembrane</keyword>
<name>A0A7C0U409_DESA2</name>
<accession>A0A7C0U409</accession>
<dbReference type="AlphaFoldDB" id="A0A7C0U409"/>
<proteinExistence type="predicted"/>
<reference evidence="2" key="1">
    <citation type="journal article" date="2020" name="mSystems">
        <title>Genome- and Community-Level Interaction Insights into Carbon Utilization and Element Cycling Functions of Hydrothermarchaeota in Hydrothermal Sediment.</title>
        <authorList>
            <person name="Zhou Z."/>
            <person name="Liu Y."/>
            <person name="Xu W."/>
            <person name="Pan J."/>
            <person name="Luo Z.H."/>
            <person name="Li M."/>
        </authorList>
    </citation>
    <scope>NUCLEOTIDE SEQUENCE [LARGE SCALE GENOMIC DNA]</scope>
    <source>
        <strain evidence="2">HyVt-233</strain>
    </source>
</reference>
<keyword evidence="1" id="KW-0472">Membrane</keyword>
<dbReference type="Proteomes" id="UP000886289">
    <property type="component" value="Unassembled WGS sequence"/>
</dbReference>
<keyword evidence="1" id="KW-1133">Transmembrane helix</keyword>
<comment type="caution">
    <text evidence="2">The sequence shown here is derived from an EMBL/GenBank/DDBJ whole genome shotgun (WGS) entry which is preliminary data.</text>
</comment>
<organism evidence="2">
    <name type="scientific">Desulfofervidus auxilii</name>
    <dbReference type="NCBI Taxonomy" id="1621989"/>
    <lineage>
        <taxon>Bacteria</taxon>
        <taxon>Pseudomonadati</taxon>
        <taxon>Thermodesulfobacteriota</taxon>
        <taxon>Candidatus Desulfofervidia</taxon>
        <taxon>Candidatus Desulfofervidales</taxon>
        <taxon>Candidatus Desulfofervidaceae</taxon>
        <taxon>Candidatus Desulfofervidus</taxon>
    </lineage>
</organism>
<gene>
    <name evidence="2" type="ORF">ENG63_09405</name>
</gene>
<feature type="transmembrane region" description="Helical" evidence="1">
    <location>
        <begin position="188"/>
        <end position="209"/>
    </location>
</feature>
<dbReference type="EMBL" id="DRBS01000348">
    <property type="protein sequence ID" value="HDD45055.1"/>
    <property type="molecule type" value="Genomic_DNA"/>
</dbReference>
<evidence type="ECO:0000313" key="2">
    <source>
        <dbReference type="EMBL" id="HDD45055.1"/>
    </source>
</evidence>
<sequence length="237" mass="27725">MGIGYIALHGDQNQKFYRKTKRDIERYTTILYDKKFWLLGKINNEIEDDFTIYLGSILFSDQDISKMLPFFKLESVVFTKSFKNLTSFKNLNASNQLFTIFPIIKQKGWIYKEKKINPTKYIVKLNAISSFLLVFKQTYDPNWQAIVLKDTKQLEVVHSRHVYSVINGFWIDQTGDLEIVIRYKPQDWFEIGLVISALTFIGCIGYLIYDWRKNKKLVVSDRGDASVGQRKKVGCSL</sequence>